<dbReference type="RefSeq" id="WP_184179051.1">
    <property type="nucleotide sequence ID" value="NZ_JACHGF010000014.1"/>
</dbReference>
<dbReference type="AlphaFoldDB" id="A0A840TW88"/>
<accession>A0A840TW88</accession>
<dbReference type="Proteomes" id="UP000557307">
    <property type="component" value="Unassembled WGS sequence"/>
</dbReference>
<protein>
    <submittedName>
        <fullName evidence="1">Uncharacterized protein</fullName>
    </submittedName>
</protein>
<evidence type="ECO:0000313" key="1">
    <source>
        <dbReference type="EMBL" id="MBB5287195.1"/>
    </source>
</evidence>
<proteinExistence type="predicted"/>
<dbReference type="EMBL" id="JACHGF010000014">
    <property type="protein sequence ID" value="MBB5287195.1"/>
    <property type="molecule type" value="Genomic_DNA"/>
</dbReference>
<reference evidence="1 2" key="1">
    <citation type="submission" date="2020-08" db="EMBL/GenBank/DDBJ databases">
        <title>Genomic Encyclopedia of Type Strains, Phase IV (KMG-IV): sequencing the most valuable type-strain genomes for metagenomic binning, comparative biology and taxonomic classification.</title>
        <authorList>
            <person name="Goeker M."/>
        </authorList>
    </citation>
    <scope>NUCLEOTIDE SEQUENCE [LARGE SCALE GENOMIC DNA]</scope>
    <source>
        <strain evidence="1 2">DSM 105074</strain>
    </source>
</reference>
<comment type="caution">
    <text evidence="1">The sequence shown here is derived from an EMBL/GenBank/DDBJ whole genome shotgun (WGS) entry which is preliminary data.</text>
</comment>
<name>A0A840TW88_9BACT</name>
<organism evidence="1 2">
    <name type="scientific">Rhabdobacter roseus</name>
    <dbReference type="NCBI Taxonomy" id="1655419"/>
    <lineage>
        <taxon>Bacteria</taxon>
        <taxon>Pseudomonadati</taxon>
        <taxon>Bacteroidota</taxon>
        <taxon>Cytophagia</taxon>
        <taxon>Cytophagales</taxon>
        <taxon>Cytophagaceae</taxon>
        <taxon>Rhabdobacter</taxon>
    </lineage>
</organism>
<keyword evidence="2" id="KW-1185">Reference proteome</keyword>
<gene>
    <name evidence="1" type="ORF">HNQ92_005357</name>
</gene>
<evidence type="ECO:0000313" key="2">
    <source>
        <dbReference type="Proteomes" id="UP000557307"/>
    </source>
</evidence>
<sequence>MKRKWNDWFQKALPSLPEPRESTPFDLLTDQDALLIRGGDKDYAPTYEHESEDRLTLVEPAMLIRM</sequence>